<comment type="caution">
    <text evidence="2">The sequence shown here is derived from an EMBL/GenBank/DDBJ whole genome shotgun (WGS) entry which is preliminary data.</text>
</comment>
<accession>A0ABQ8PC52</accession>
<feature type="compositionally biased region" description="Basic and acidic residues" evidence="1">
    <location>
        <begin position="228"/>
        <end position="242"/>
    </location>
</feature>
<reference evidence="2" key="1">
    <citation type="submission" date="2022-10" db="EMBL/GenBank/DDBJ databases">
        <title>Adaptive evolution leads to modifications in subtelomeric GC content in a zoonotic Cryptosporidium species.</title>
        <authorList>
            <person name="Li J."/>
            <person name="Feng Y."/>
            <person name="Xiao L."/>
        </authorList>
    </citation>
    <scope>NUCLEOTIDE SEQUENCE</scope>
    <source>
        <strain evidence="2">25894</strain>
    </source>
</reference>
<feature type="region of interest" description="Disordered" evidence="1">
    <location>
        <begin position="212"/>
        <end position="242"/>
    </location>
</feature>
<evidence type="ECO:0000313" key="3">
    <source>
        <dbReference type="Proteomes" id="UP001071777"/>
    </source>
</evidence>
<gene>
    <name evidence="2" type="ORF">OJ252_297</name>
</gene>
<evidence type="ECO:0000313" key="2">
    <source>
        <dbReference type="EMBL" id="KAJ1615257.1"/>
    </source>
</evidence>
<dbReference type="Proteomes" id="UP001071777">
    <property type="component" value="Unassembled WGS sequence"/>
</dbReference>
<keyword evidence="3" id="KW-1185">Reference proteome</keyword>
<name>A0ABQ8PC52_9CRYT</name>
<protein>
    <submittedName>
        <fullName evidence="2">Uncharacterized protein</fullName>
    </submittedName>
</protein>
<sequence length="242" mass="25334">MTYNSNMNQVVCQCGRQDRFLQTLPQSSNSRMMKGVQQSGCGGCVTPSALLSMQNCCGENQTGCMYLQRAQHCCICELSRKVGMANQGNSLCSCCSCPMQQYSPCQCGGTYQSSNPVAPSPTQITEIVPTSSGNGSGAEGSIASLASSGPMLVSTNLNSIPLQGQHVSTPSELSLKSAPINPEMINIALSGQTPESLSISIDSRGVITLGVNNHPAPAPSAASSNPSDESRNRIRNALGDRH</sequence>
<organism evidence="2 3">
    <name type="scientific">Cryptosporidium canis</name>
    <dbReference type="NCBI Taxonomy" id="195482"/>
    <lineage>
        <taxon>Eukaryota</taxon>
        <taxon>Sar</taxon>
        <taxon>Alveolata</taxon>
        <taxon>Apicomplexa</taxon>
        <taxon>Conoidasida</taxon>
        <taxon>Coccidia</taxon>
        <taxon>Eucoccidiorida</taxon>
        <taxon>Eimeriorina</taxon>
        <taxon>Cryptosporidiidae</taxon>
        <taxon>Cryptosporidium</taxon>
    </lineage>
</organism>
<proteinExistence type="predicted"/>
<evidence type="ECO:0000256" key="1">
    <source>
        <dbReference type="SAM" id="MobiDB-lite"/>
    </source>
</evidence>
<dbReference type="EMBL" id="JAPCXB010000009">
    <property type="protein sequence ID" value="KAJ1615257.1"/>
    <property type="molecule type" value="Genomic_DNA"/>
</dbReference>